<proteinExistence type="inferred from homology"/>
<comment type="caution">
    <text evidence="4">The sequence shown here is derived from an EMBL/GenBank/DDBJ whole genome shotgun (WGS) entry which is preliminary data.</text>
</comment>
<dbReference type="Pfam" id="PF02397">
    <property type="entry name" value="Bac_transf"/>
    <property type="match status" value="1"/>
</dbReference>
<evidence type="ECO:0000256" key="1">
    <source>
        <dbReference type="ARBA" id="ARBA00006464"/>
    </source>
</evidence>
<keyword evidence="5" id="KW-1185">Reference proteome</keyword>
<feature type="transmembrane region" description="Helical" evidence="2">
    <location>
        <begin position="89"/>
        <end position="109"/>
    </location>
</feature>
<dbReference type="InterPro" id="IPR003362">
    <property type="entry name" value="Bact_transf"/>
</dbReference>
<name>A0ABX9KKX7_9FUSO</name>
<sequence>MRHSKNILSRIIFFIIMYTAYYKLFHIFNRTDNAAFYLMFLIMGLAYYLVGYLDFSNGKLEKNDIVYSVLINTVLGSINYFFTKSKKEFTVFLILIIIANLIKYILAALNNSKMNVLLAGENDLIDKIKQSIINSDRHVYTGQCCCEGVDRLKEIVSEKKIDMIIITEKAILKNHQNLLLDLKLKGKKIQTYWQFNEEVEGKIDVTKIDERWLLYSLGFNILHNTLQRRVKRLFDIVMAIIISIPALPIMLLTAVLLKIAGLLDKKEAGPLLFTQIRVGLGNEPFKMFKFRSMITKENWAEVGFDPHKESWTTEGDPRVTKIGHFMRKTRLDELPQLLNVIRGEMSFVGPRPESVPYVEELERELPFYNLRHAVQPGVTGWAQVMYPYGATTEDSLRKLEFDLYYIKHQNFVMDVGIFFKTVKTVLSVKGR</sequence>
<evidence type="ECO:0000313" key="4">
    <source>
        <dbReference type="EMBL" id="REI43206.1"/>
    </source>
</evidence>
<comment type="similarity">
    <text evidence="1">Belongs to the bacterial sugar transferase family.</text>
</comment>
<organism evidence="4 5">
    <name type="scientific">Psychrilyobacter piezotolerans</name>
    <dbReference type="NCBI Taxonomy" id="2293438"/>
    <lineage>
        <taxon>Bacteria</taxon>
        <taxon>Fusobacteriati</taxon>
        <taxon>Fusobacteriota</taxon>
        <taxon>Fusobacteriia</taxon>
        <taxon>Fusobacteriales</taxon>
        <taxon>Fusobacteriaceae</taxon>
        <taxon>Psychrilyobacter</taxon>
    </lineage>
</organism>
<keyword evidence="2" id="KW-0472">Membrane</keyword>
<dbReference type="RefSeq" id="WP_114640926.1">
    <property type="nucleotide sequence ID" value="NZ_JAACIO010000001.1"/>
</dbReference>
<accession>A0ABX9KKX7</accession>
<evidence type="ECO:0000313" key="5">
    <source>
        <dbReference type="Proteomes" id="UP000263486"/>
    </source>
</evidence>
<feature type="transmembrane region" description="Helical" evidence="2">
    <location>
        <begin position="34"/>
        <end position="53"/>
    </location>
</feature>
<keyword evidence="2" id="KW-1133">Transmembrane helix</keyword>
<reference evidence="4 5" key="1">
    <citation type="submission" date="2018-08" db="EMBL/GenBank/DDBJ databases">
        <title>Draft genome sequence of Psychrilyobacter sp. strain SD5 isolated from Black Sea water.</title>
        <authorList>
            <person name="Yadav S."/>
            <person name="Villanueva L."/>
            <person name="Damste J.S.S."/>
        </authorList>
    </citation>
    <scope>NUCLEOTIDE SEQUENCE [LARGE SCALE GENOMIC DNA]</scope>
    <source>
        <strain evidence="4 5">SD5</strain>
    </source>
</reference>
<dbReference type="EMBL" id="QUAJ01000001">
    <property type="protein sequence ID" value="REI43206.1"/>
    <property type="molecule type" value="Genomic_DNA"/>
</dbReference>
<feature type="transmembrane region" description="Helical" evidence="2">
    <location>
        <begin position="7"/>
        <end position="28"/>
    </location>
</feature>
<dbReference type="PANTHER" id="PTHR30576:SF0">
    <property type="entry name" value="UNDECAPRENYL-PHOSPHATE N-ACETYLGALACTOSAMINYL 1-PHOSPHATE TRANSFERASE-RELATED"/>
    <property type="match status" value="1"/>
</dbReference>
<dbReference type="PANTHER" id="PTHR30576">
    <property type="entry name" value="COLANIC BIOSYNTHESIS UDP-GLUCOSE LIPID CARRIER TRANSFERASE"/>
    <property type="match status" value="1"/>
</dbReference>
<feature type="domain" description="Bacterial sugar transferase" evidence="3">
    <location>
        <begin position="231"/>
        <end position="426"/>
    </location>
</feature>
<feature type="transmembrane region" description="Helical" evidence="2">
    <location>
        <begin position="65"/>
        <end position="83"/>
    </location>
</feature>
<evidence type="ECO:0000259" key="3">
    <source>
        <dbReference type="Pfam" id="PF02397"/>
    </source>
</evidence>
<keyword evidence="2" id="KW-0812">Transmembrane</keyword>
<gene>
    <name evidence="4" type="ORF">DYH56_00700</name>
</gene>
<feature type="transmembrane region" description="Helical" evidence="2">
    <location>
        <begin position="233"/>
        <end position="257"/>
    </location>
</feature>
<protein>
    <submittedName>
        <fullName evidence="4">Polyprenyl glycosylphosphotransferase</fullName>
    </submittedName>
</protein>
<evidence type="ECO:0000256" key="2">
    <source>
        <dbReference type="SAM" id="Phobius"/>
    </source>
</evidence>
<dbReference type="Proteomes" id="UP000263486">
    <property type="component" value="Unassembled WGS sequence"/>
</dbReference>